<keyword evidence="3 4" id="KW-0597">Phosphoprotein</keyword>
<dbReference type="InterPro" id="IPR005467">
    <property type="entry name" value="His_kinase_dom"/>
</dbReference>
<dbReference type="PANTHER" id="PTHR43547:SF2">
    <property type="entry name" value="HYBRID SIGNAL TRANSDUCTION HISTIDINE KINASE C"/>
    <property type="match status" value="1"/>
</dbReference>
<evidence type="ECO:0000259" key="5">
    <source>
        <dbReference type="PROSITE" id="PS50109"/>
    </source>
</evidence>
<dbReference type="InterPro" id="IPR000014">
    <property type="entry name" value="PAS"/>
</dbReference>
<dbReference type="EC" id="2.7.13.3" evidence="2"/>
<dbReference type="Gene3D" id="3.40.50.2300">
    <property type="match status" value="1"/>
</dbReference>
<dbReference type="InterPro" id="IPR029016">
    <property type="entry name" value="GAF-like_dom_sf"/>
</dbReference>
<dbReference type="EMBL" id="CP056775">
    <property type="protein sequence ID" value="QRQ99841.1"/>
    <property type="molecule type" value="Genomic_DNA"/>
</dbReference>
<dbReference type="InterPro" id="IPR001789">
    <property type="entry name" value="Sig_transdc_resp-reg_receiver"/>
</dbReference>
<dbReference type="SUPFAM" id="SSF55874">
    <property type="entry name" value="ATPase domain of HSP90 chaperone/DNA topoisomerase II/histidine kinase"/>
    <property type="match status" value="2"/>
</dbReference>
<keyword evidence="10" id="KW-1185">Reference proteome</keyword>
<dbReference type="InterPro" id="IPR003594">
    <property type="entry name" value="HATPase_dom"/>
</dbReference>
<dbReference type="Gene3D" id="1.10.287.130">
    <property type="match status" value="2"/>
</dbReference>
<feature type="modified residue" description="4-aspartylphosphate" evidence="4">
    <location>
        <position position="680"/>
    </location>
</feature>
<dbReference type="SUPFAM" id="SSF55781">
    <property type="entry name" value="GAF domain-like"/>
    <property type="match status" value="1"/>
</dbReference>
<dbReference type="Gene3D" id="3.30.565.10">
    <property type="entry name" value="Histidine kinase-like ATPase, C-terminal domain"/>
    <property type="match status" value="2"/>
</dbReference>
<sequence>MAEVENDEQFLSGGGQMGALIRSMDWSKTALGPVHQWPQSLRTSVSLCLSSTFPILIAWGPELIQIYNDAYRPICGAKHPESMGQNFKICWETALPVVGAAFDRGLAGEGTYIKDQQMLLDRNGYMEEAFMTFSFSPIRDESGNVGGIFHPITETTEQILSARRTQVVRDLAVHTSNAKTFDGISTLLAGVHDRFCYDVPFVQVYELDPASQVASLKVSAGIAGENLNFPTVDLSQPIAESWPLSLDVPDNLPVEVSGLSGRYGSFACGPFEEAPHTALIFPISICGGKEHYGFLVAGVSSGRALDQEYQNFFALFANTISAAFSNVDAYQQQQKRAQQLAEIDKAKTTFFSNVSHEFRTPLTLILGPLQQMRDEPHARLQLINNNLDSIYRNAGRLLKLVNNLLDFSRMEAGRVKASYQLVELGALTADLASNFRSVVESAGMQLIIEVREVTSEVYADVDMWEKIVLNLLSNAFKYTLQGSITVRIGQDDTHAILEVTDTGVGIPEEELPHMFERFHRIENTPGRTHEGTGIGLSLVSELVGLHFGSIAVASRFGSGSTFTVSIPLGRAHLPADQIISGSTRSAASSQQETFIREAMSLLDHPETAEPEVVEVSATSENEALIEVQKTISVLVVDDNADMRGYLGKLLSPYFTVDFASNGQDALGKITGKVPDLVISDVMMPVMDGRQLLGTLRQMSGPRIPVIILSARAGEESRIEGLQWGADDYLVKPFSAKELLTKVSSVIKINQVARKAETELREIFQRAPVAIGIFKGNQLVIEVANAMLLSYWNKYADEVVGRPFAEVFSDAGSESFGAIARDVFESGERKILREYPLPVAREGGPTRIYTNVVVEPVHDITGLITAVMLVANDVTELITALDLVRESEQRFRLLANSIPQLVWRIDAIGGEHFYNEFTYTFSGLSPDLLQAQGLILLMHPEDRPGNELAWQNAFISGEDFVYEHRFLRHDGQYRWHLSRGVAQRSASGMVENWIGASTDIHDQKTLEEVLEQRVALRTAELENINEQITKTNRELEQFAHVTSHDLQEPLRKIQVFSGMVRDQLSDQDRVSQDFIRRIIASSERMSHLIKDLLDFARIGSTDLVYEKTDLNDILLSVQEDFEFMISDTQAEIKAAVLPVIDAVPLQMNQLFYNLMGNALKFARGRSHIEITCDQLSAEECGALGFLKLSAPYIRIIFRDQGIGFDQEFAERIFTIFQTLNNRKAFAGNGIGLSICKKVVENHSGVIIAKGERDVGAAFEIYLPVEHTR</sequence>
<dbReference type="RefSeq" id="WP_204660604.1">
    <property type="nucleotide sequence ID" value="NZ_CP056775.1"/>
</dbReference>
<name>A0ABX7I2R3_9BACT</name>
<dbReference type="SMART" id="SM00387">
    <property type="entry name" value="HATPase_c"/>
    <property type="match status" value="2"/>
</dbReference>
<dbReference type="CDD" id="cd00130">
    <property type="entry name" value="PAS"/>
    <property type="match status" value="1"/>
</dbReference>
<dbReference type="SUPFAM" id="SSF52172">
    <property type="entry name" value="CheY-like"/>
    <property type="match status" value="1"/>
</dbReference>
<evidence type="ECO:0000259" key="8">
    <source>
        <dbReference type="PROSITE" id="PS50113"/>
    </source>
</evidence>
<evidence type="ECO:0000256" key="4">
    <source>
        <dbReference type="PROSITE-ProRule" id="PRU00169"/>
    </source>
</evidence>
<comment type="catalytic activity">
    <reaction evidence="1">
        <text>ATP + protein L-histidine = ADP + protein N-phospho-L-histidine.</text>
        <dbReference type="EC" id="2.7.13.3"/>
    </reaction>
</comment>
<dbReference type="InterPro" id="IPR011006">
    <property type="entry name" value="CheY-like_superfamily"/>
</dbReference>
<dbReference type="SMART" id="SM00448">
    <property type="entry name" value="REC"/>
    <property type="match status" value="1"/>
</dbReference>
<dbReference type="PROSITE" id="PS50109">
    <property type="entry name" value="HIS_KIN"/>
    <property type="match status" value="2"/>
</dbReference>
<evidence type="ECO:0000256" key="1">
    <source>
        <dbReference type="ARBA" id="ARBA00000085"/>
    </source>
</evidence>
<evidence type="ECO:0000256" key="3">
    <source>
        <dbReference type="ARBA" id="ARBA00022553"/>
    </source>
</evidence>
<dbReference type="InterPro" id="IPR035965">
    <property type="entry name" value="PAS-like_dom_sf"/>
</dbReference>
<dbReference type="CDD" id="cd00082">
    <property type="entry name" value="HisKA"/>
    <property type="match status" value="2"/>
</dbReference>
<dbReference type="Pfam" id="PF08447">
    <property type="entry name" value="PAS_3"/>
    <property type="match status" value="1"/>
</dbReference>
<dbReference type="InterPro" id="IPR036890">
    <property type="entry name" value="HATPase_C_sf"/>
</dbReference>
<dbReference type="InterPro" id="IPR004358">
    <property type="entry name" value="Sig_transdc_His_kin-like_C"/>
</dbReference>
<dbReference type="InterPro" id="IPR001610">
    <property type="entry name" value="PAC"/>
</dbReference>
<dbReference type="NCBIfam" id="TIGR00229">
    <property type="entry name" value="sensory_box"/>
    <property type="match status" value="2"/>
</dbReference>
<dbReference type="Pfam" id="PF02518">
    <property type="entry name" value="HATPase_c"/>
    <property type="match status" value="2"/>
</dbReference>
<dbReference type="CDD" id="cd17574">
    <property type="entry name" value="REC_OmpR"/>
    <property type="match status" value="1"/>
</dbReference>
<proteinExistence type="predicted"/>
<dbReference type="PROSITE" id="PS50112">
    <property type="entry name" value="PAS"/>
    <property type="match status" value="1"/>
</dbReference>
<feature type="domain" description="Histidine kinase" evidence="5">
    <location>
        <begin position="353"/>
        <end position="570"/>
    </location>
</feature>
<dbReference type="InterPro" id="IPR036097">
    <property type="entry name" value="HisK_dim/P_sf"/>
</dbReference>
<evidence type="ECO:0000313" key="10">
    <source>
        <dbReference type="Proteomes" id="UP000612680"/>
    </source>
</evidence>
<dbReference type="SMART" id="SM00086">
    <property type="entry name" value="PAC"/>
    <property type="match status" value="2"/>
</dbReference>
<evidence type="ECO:0000259" key="6">
    <source>
        <dbReference type="PROSITE" id="PS50110"/>
    </source>
</evidence>
<dbReference type="PANTHER" id="PTHR43547">
    <property type="entry name" value="TWO-COMPONENT HISTIDINE KINASE"/>
    <property type="match status" value="1"/>
</dbReference>
<dbReference type="Proteomes" id="UP000612680">
    <property type="component" value="Chromosome"/>
</dbReference>
<gene>
    <name evidence="9" type="ORF">HWI92_02370</name>
</gene>
<evidence type="ECO:0000256" key="2">
    <source>
        <dbReference type="ARBA" id="ARBA00012438"/>
    </source>
</evidence>
<dbReference type="Pfam" id="PF00072">
    <property type="entry name" value="Response_reg"/>
    <property type="match status" value="1"/>
</dbReference>
<dbReference type="Gene3D" id="3.30.450.40">
    <property type="match status" value="1"/>
</dbReference>
<dbReference type="PRINTS" id="PR00344">
    <property type="entry name" value="BCTRLSENSOR"/>
</dbReference>
<organism evidence="9 10">
    <name type="scientific">Dyadobacter sandarakinus</name>
    <dbReference type="NCBI Taxonomy" id="2747268"/>
    <lineage>
        <taxon>Bacteria</taxon>
        <taxon>Pseudomonadati</taxon>
        <taxon>Bacteroidota</taxon>
        <taxon>Cytophagia</taxon>
        <taxon>Cytophagales</taxon>
        <taxon>Spirosomataceae</taxon>
        <taxon>Dyadobacter</taxon>
    </lineage>
</organism>
<protein>
    <recommendedName>
        <fullName evidence="2">histidine kinase</fullName>
        <ecNumber evidence="2">2.7.13.3</ecNumber>
    </recommendedName>
</protein>
<dbReference type="Pfam" id="PF00512">
    <property type="entry name" value="HisKA"/>
    <property type="match status" value="2"/>
</dbReference>
<feature type="domain" description="PAC" evidence="8">
    <location>
        <begin position="959"/>
        <end position="1011"/>
    </location>
</feature>
<dbReference type="InterPro" id="IPR000700">
    <property type="entry name" value="PAS-assoc_C"/>
</dbReference>
<evidence type="ECO:0000313" key="9">
    <source>
        <dbReference type="EMBL" id="QRQ99841.1"/>
    </source>
</evidence>
<dbReference type="SMART" id="SM00388">
    <property type="entry name" value="HisKA"/>
    <property type="match status" value="2"/>
</dbReference>
<dbReference type="Gene3D" id="3.30.450.20">
    <property type="entry name" value="PAS domain"/>
    <property type="match status" value="3"/>
</dbReference>
<feature type="domain" description="Histidine kinase" evidence="5">
    <location>
        <begin position="1040"/>
        <end position="1265"/>
    </location>
</feature>
<evidence type="ECO:0000259" key="7">
    <source>
        <dbReference type="PROSITE" id="PS50112"/>
    </source>
</evidence>
<feature type="domain" description="PAC" evidence="8">
    <location>
        <begin position="824"/>
        <end position="885"/>
    </location>
</feature>
<dbReference type="InterPro" id="IPR003661">
    <property type="entry name" value="HisK_dim/P_dom"/>
</dbReference>
<dbReference type="PROSITE" id="PS50113">
    <property type="entry name" value="PAC"/>
    <property type="match status" value="2"/>
</dbReference>
<dbReference type="PROSITE" id="PS50110">
    <property type="entry name" value="RESPONSE_REGULATORY"/>
    <property type="match status" value="1"/>
</dbReference>
<dbReference type="InterPro" id="IPR013655">
    <property type="entry name" value="PAS_fold_3"/>
</dbReference>
<dbReference type="SUPFAM" id="SSF55785">
    <property type="entry name" value="PYP-like sensor domain (PAS domain)"/>
    <property type="match status" value="3"/>
</dbReference>
<dbReference type="SUPFAM" id="SSF47384">
    <property type="entry name" value="Homodimeric domain of signal transducing histidine kinase"/>
    <property type="match status" value="2"/>
</dbReference>
<accession>A0ABX7I2R3</accession>
<feature type="domain" description="PAS" evidence="7">
    <location>
        <begin position="886"/>
        <end position="942"/>
    </location>
</feature>
<dbReference type="SMART" id="SM00091">
    <property type="entry name" value="PAS"/>
    <property type="match status" value="2"/>
</dbReference>
<reference evidence="9 10" key="1">
    <citation type="submission" date="2020-06" db="EMBL/GenBank/DDBJ databases">
        <title>Dyadobacter sandarakinus sp. nov., isolated from the soil of the Arctic Yellow River Station.</title>
        <authorList>
            <person name="Zhang Y."/>
            <person name="Peng F."/>
        </authorList>
    </citation>
    <scope>NUCLEOTIDE SEQUENCE [LARGE SCALE GENOMIC DNA]</scope>
    <source>
        <strain evidence="9 10">Q3-56</strain>
    </source>
</reference>
<feature type="domain" description="Response regulatory" evidence="6">
    <location>
        <begin position="632"/>
        <end position="746"/>
    </location>
</feature>